<dbReference type="InterPro" id="IPR007523">
    <property type="entry name" value="NDUFAF3/AAMDC"/>
</dbReference>
<evidence type="ECO:0000313" key="1">
    <source>
        <dbReference type="EMBL" id="MBS7824096.1"/>
    </source>
</evidence>
<organism evidence="1 2">
    <name type="scientific">Wohlfahrtiimonas chitiniclastica</name>
    <dbReference type="NCBI Taxonomy" id="400946"/>
    <lineage>
        <taxon>Bacteria</taxon>
        <taxon>Pseudomonadati</taxon>
        <taxon>Pseudomonadota</taxon>
        <taxon>Gammaproteobacteria</taxon>
        <taxon>Cardiobacteriales</taxon>
        <taxon>Ignatzschineriaceae</taxon>
        <taxon>Wohlfahrtiimonas</taxon>
    </lineage>
</organism>
<dbReference type="SUPFAM" id="SSF64076">
    <property type="entry name" value="MTH938-like"/>
    <property type="match status" value="1"/>
</dbReference>
<evidence type="ECO:0000313" key="2">
    <source>
        <dbReference type="Proteomes" id="UP000680020"/>
    </source>
</evidence>
<reference evidence="1" key="1">
    <citation type="submission" date="2021-03" db="EMBL/GenBank/DDBJ databases">
        <title>Identification and antibiotic profiling of Wohlfahrtiimonas chitiniclastica, an underestimated human pathogen.</title>
        <authorList>
            <person name="Kopf A."/>
            <person name="Bunk B."/>
            <person name="Coldewey S."/>
            <person name="Gunzer F."/>
            <person name="Riedel T."/>
            <person name="Schroettner P."/>
        </authorList>
    </citation>
    <scope>NUCLEOTIDE SEQUENCE</scope>
    <source>
        <strain evidence="1">DSM 100917</strain>
    </source>
</reference>
<dbReference type="Gene3D" id="3.40.1230.10">
    <property type="entry name" value="MTH938-like"/>
    <property type="match status" value="1"/>
</dbReference>
<accession>A0AB35BWM2</accession>
<dbReference type="Pfam" id="PF04430">
    <property type="entry name" value="DUF498"/>
    <property type="match status" value="1"/>
</dbReference>
<dbReference type="PANTHER" id="PTHR21192">
    <property type="entry name" value="NUCLEAR PROTEIN E3-3"/>
    <property type="match status" value="1"/>
</dbReference>
<dbReference type="PANTHER" id="PTHR21192:SF2">
    <property type="entry name" value="NADH DEHYDROGENASE [UBIQUINONE] 1 ALPHA SUBCOMPLEX ASSEMBLY FACTOR 3"/>
    <property type="match status" value="1"/>
</dbReference>
<sequence length="137" mass="15488">MIEHDDSQNVGTSNLRKEDPGYLAIKRYDDSGFTLTDDAHYVGSIVLYKNDVYDTLAPTDFTQLTDKHFRSWCSLKPEMILIGTGNKHHFLSPEHMAYFYTQGIGIETMRTDSACRTYSVIAGEMRNALVVLFPAQG</sequence>
<dbReference type="EMBL" id="JAGIBU010000001">
    <property type="protein sequence ID" value="MBS7824096.1"/>
    <property type="molecule type" value="Genomic_DNA"/>
</dbReference>
<dbReference type="InterPro" id="IPR036748">
    <property type="entry name" value="MTH938-like_sf"/>
</dbReference>
<comment type="caution">
    <text evidence="1">The sequence shown here is derived from an EMBL/GenBank/DDBJ whole genome shotgun (WGS) entry which is preliminary data.</text>
</comment>
<evidence type="ECO:0008006" key="3">
    <source>
        <dbReference type="Google" id="ProtNLM"/>
    </source>
</evidence>
<gene>
    <name evidence="1" type="ORF">J7561_02615</name>
</gene>
<protein>
    <recommendedName>
        <fullName evidence="3">NADH dehydrogenase [ubiquinone] 1 alpha subcomplex assembly factor 3</fullName>
    </recommendedName>
</protein>
<dbReference type="Proteomes" id="UP000680020">
    <property type="component" value="Unassembled WGS sequence"/>
</dbReference>
<dbReference type="RefSeq" id="WP_213403405.1">
    <property type="nucleotide sequence ID" value="NZ_JAGIBS010000004.1"/>
</dbReference>
<proteinExistence type="predicted"/>
<name>A0AB35BWM2_9GAMM</name>
<dbReference type="AlphaFoldDB" id="A0AB35BWM2"/>